<organism evidence="1 2">
    <name type="scientific">Smallanthus sonchifolius</name>
    <dbReference type="NCBI Taxonomy" id="185202"/>
    <lineage>
        <taxon>Eukaryota</taxon>
        <taxon>Viridiplantae</taxon>
        <taxon>Streptophyta</taxon>
        <taxon>Embryophyta</taxon>
        <taxon>Tracheophyta</taxon>
        <taxon>Spermatophyta</taxon>
        <taxon>Magnoliopsida</taxon>
        <taxon>eudicotyledons</taxon>
        <taxon>Gunneridae</taxon>
        <taxon>Pentapetalae</taxon>
        <taxon>asterids</taxon>
        <taxon>campanulids</taxon>
        <taxon>Asterales</taxon>
        <taxon>Asteraceae</taxon>
        <taxon>Asteroideae</taxon>
        <taxon>Heliantheae alliance</taxon>
        <taxon>Millerieae</taxon>
        <taxon>Smallanthus</taxon>
    </lineage>
</organism>
<dbReference type="Proteomes" id="UP001056120">
    <property type="component" value="Linkage Group LG26"/>
</dbReference>
<reference evidence="2" key="1">
    <citation type="journal article" date="2022" name="Mol. Ecol. Resour.">
        <title>The genomes of chicory, endive, great burdock and yacon provide insights into Asteraceae palaeo-polyploidization history and plant inulin production.</title>
        <authorList>
            <person name="Fan W."/>
            <person name="Wang S."/>
            <person name="Wang H."/>
            <person name="Wang A."/>
            <person name="Jiang F."/>
            <person name="Liu H."/>
            <person name="Zhao H."/>
            <person name="Xu D."/>
            <person name="Zhang Y."/>
        </authorList>
    </citation>
    <scope>NUCLEOTIDE SEQUENCE [LARGE SCALE GENOMIC DNA]</scope>
    <source>
        <strain evidence="2">cv. Yunnan</strain>
    </source>
</reference>
<comment type="caution">
    <text evidence="1">The sequence shown here is derived from an EMBL/GenBank/DDBJ whole genome shotgun (WGS) entry which is preliminary data.</text>
</comment>
<name>A0ACB8ZD53_9ASTR</name>
<evidence type="ECO:0000313" key="2">
    <source>
        <dbReference type="Proteomes" id="UP001056120"/>
    </source>
</evidence>
<dbReference type="EMBL" id="CM042043">
    <property type="protein sequence ID" value="KAI3695244.1"/>
    <property type="molecule type" value="Genomic_DNA"/>
</dbReference>
<gene>
    <name evidence="1" type="ORF">L1987_78236</name>
</gene>
<reference evidence="1 2" key="2">
    <citation type="journal article" date="2022" name="Mol. Ecol. Resour.">
        <title>The genomes of chicory, endive, great burdock and yacon provide insights into Asteraceae paleo-polyploidization history and plant inulin production.</title>
        <authorList>
            <person name="Fan W."/>
            <person name="Wang S."/>
            <person name="Wang H."/>
            <person name="Wang A."/>
            <person name="Jiang F."/>
            <person name="Liu H."/>
            <person name="Zhao H."/>
            <person name="Xu D."/>
            <person name="Zhang Y."/>
        </authorList>
    </citation>
    <scope>NUCLEOTIDE SEQUENCE [LARGE SCALE GENOMIC DNA]</scope>
    <source>
        <strain evidence="2">cv. Yunnan</strain>
        <tissue evidence="1">Leaves</tissue>
    </source>
</reference>
<sequence>MGAVLGQRVDKKPVVIYYASKTLSDAQLNYTTTEKELLAVVYALDEFRAYIWGSKVIVYSDHSAVRYLMAKKDGKPRLIRWILLLQEFNLEIRGKKGSENVVVDHLSCIVQDETAILKHWSKKKRHQFIAQACQCIWDEPHLFKVGTDQLVRRCIPESEIQCVLVLVHASACGGHFSGQKTERKVFETSLFWPSIFRVAFEFAKNWVNCQKMGIISKRNEMPLQPILVVDLFDVWSLDFMGPFPNSCGYFYILVAVDYVSKWVEAIAM</sequence>
<keyword evidence="2" id="KW-1185">Reference proteome</keyword>
<evidence type="ECO:0000313" key="1">
    <source>
        <dbReference type="EMBL" id="KAI3695244.1"/>
    </source>
</evidence>
<protein>
    <submittedName>
        <fullName evidence="1">Uncharacterized protein</fullName>
    </submittedName>
</protein>
<proteinExistence type="predicted"/>
<accession>A0ACB8ZD53</accession>